<evidence type="ECO:0000256" key="10">
    <source>
        <dbReference type="ARBA" id="ARBA00023004"/>
    </source>
</evidence>
<dbReference type="GO" id="GO:0016705">
    <property type="term" value="F:oxidoreductase activity, acting on paired donors, with incorporation or reduction of molecular oxygen"/>
    <property type="evidence" value="ECO:0007669"/>
    <property type="project" value="InterPro"/>
</dbReference>
<evidence type="ECO:0000313" key="16">
    <source>
        <dbReference type="Proteomes" id="UP001221142"/>
    </source>
</evidence>
<evidence type="ECO:0000256" key="12">
    <source>
        <dbReference type="ARBA" id="ARBA00023136"/>
    </source>
</evidence>
<keyword evidence="5 13" id="KW-0349">Heme</keyword>
<evidence type="ECO:0000256" key="9">
    <source>
        <dbReference type="ARBA" id="ARBA00023002"/>
    </source>
</evidence>
<comment type="caution">
    <text evidence="15">The sequence shown here is derived from an EMBL/GenBank/DDBJ whole genome shotgun (WGS) entry which is preliminary data.</text>
</comment>
<dbReference type="GO" id="GO:0020037">
    <property type="term" value="F:heme binding"/>
    <property type="evidence" value="ECO:0007669"/>
    <property type="project" value="InterPro"/>
</dbReference>
<dbReference type="Pfam" id="PF00067">
    <property type="entry name" value="p450"/>
    <property type="match status" value="1"/>
</dbReference>
<evidence type="ECO:0000256" key="3">
    <source>
        <dbReference type="ARBA" id="ARBA00004721"/>
    </source>
</evidence>
<keyword evidence="8 14" id="KW-1133">Transmembrane helix</keyword>
<dbReference type="AlphaFoldDB" id="A0AAD7FRM8"/>
<name>A0AAD7FRM8_9AGAR</name>
<evidence type="ECO:0000256" key="8">
    <source>
        <dbReference type="ARBA" id="ARBA00022989"/>
    </source>
</evidence>
<dbReference type="PANTHER" id="PTHR24305:SF166">
    <property type="entry name" value="CYTOCHROME P450 12A4, MITOCHONDRIAL-RELATED"/>
    <property type="match status" value="1"/>
</dbReference>
<comment type="pathway">
    <text evidence="3">Secondary metabolite biosynthesis; terpenoid biosynthesis.</text>
</comment>
<evidence type="ECO:0000313" key="15">
    <source>
        <dbReference type="EMBL" id="KAJ7635213.1"/>
    </source>
</evidence>
<keyword evidence="6 14" id="KW-0812">Transmembrane</keyword>
<evidence type="ECO:0000256" key="4">
    <source>
        <dbReference type="ARBA" id="ARBA00010617"/>
    </source>
</evidence>
<feature type="transmembrane region" description="Helical" evidence="14">
    <location>
        <begin position="12"/>
        <end position="30"/>
    </location>
</feature>
<dbReference type="GO" id="GO:0004497">
    <property type="term" value="F:monooxygenase activity"/>
    <property type="evidence" value="ECO:0007669"/>
    <property type="project" value="UniProtKB-KW"/>
</dbReference>
<dbReference type="GO" id="GO:0005506">
    <property type="term" value="F:iron ion binding"/>
    <property type="evidence" value="ECO:0007669"/>
    <property type="project" value="InterPro"/>
</dbReference>
<dbReference type="PANTHER" id="PTHR24305">
    <property type="entry name" value="CYTOCHROME P450"/>
    <property type="match status" value="1"/>
</dbReference>
<keyword evidence="12 14" id="KW-0472">Membrane</keyword>
<keyword evidence="9" id="KW-0560">Oxidoreductase</keyword>
<evidence type="ECO:0000256" key="14">
    <source>
        <dbReference type="SAM" id="Phobius"/>
    </source>
</evidence>
<evidence type="ECO:0000256" key="6">
    <source>
        <dbReference type="ARBA" id="ARBA00022692"/>
    </source>
</evidence>
<dbReference type="PRINTS" id="PR00385">
    <property type="entry name" value="P450"/>
</dbReference>
<keyword evidence="10 13" id="KW-0408">Iron</keyword>
<proteinExistence type="inferred from homology"/>
<dbReference type="InterPro" id="IPR001128">
    <property type="entry name" value="Cyt_P450"/>
</dbReference>
<evidence type="ECO:0000256" key="7">
    <source>
        <dbReference type="ARBA" id="ARBA00022723"/>
    </source>
</evidence>
<sequence length="526" mass="57836">MDRVLDYGLFKSAAVIITALGAFSLFRALARAHGRSMSIRHIAGPPSPSWIFGNMLELMLSEQYGDHEFDWQRKYGPVYRLKGCFGADELVISDPVALNSIVNSSNFDHSPVTANFSKLMFEGTSLINVRGEYHRRLRAALNPGFSAAGIRHYIPAMNKAAEEITQALDLDVSLPSINISPMLSTASLGIISQAAFGCTPEELGDEFVQISTRSAGMATHVDKRIIVLAGLGKHLPQWVWDAMALLPTAVLTELRRGKFLAKQVGRRIVQGKLSAAQQGLELEEDMFSQILNPEKSDPKLTEEELADNTSLFIIAGQETSATTMAFGLLALARNPEFQDSLRREIHSSGEKTEAVYNNMPLLNAFIKEVLRLYPVLPSEERIAIADPVIPLTDSITTSTGDHLSEIPVRKGQIVKLAIAAYQRMESLWGADAGEFNPYRWIHGTTYQRDAVGPYGNLMAFFGGPHVCLGWRLAVLEMQVILCELVGKFSFKLPEGDNIARICGANLLQPTLPSGEKGVRLQVARIL</sequence>
<protein>
    <submittedName>
        <fullName evidence="15">Cytochrome P450</fullName>
    </submittedName>
</protein>
<reference evidence="15" key="1">
    <citation type="submission" date="2023-03" db="EMBL/GenBank/DDBJ databases">
        <title>Massive genome expansion in bonnet fungi (Mycena s.s.) driven by repeated elements and novel gene families across ecological guilds.</title>
        <authorList>
            <consortium name="Lawrence Berkeley National Laboratory"/>
            <person name="Harder C.B."/>
            <person name="Miyauchi S."/>
            <person name="Viragh M."/>
            <person name="Kuo A."/>
            <person name="Thoen E."/>
            <person name="Andreopoulos B."/>
            <person name="Lu D."/>
            <person name="Skrede I."/>
            <person name="Drula E."/>
            <person name="Henrissat B."/>
            <person name="Morin E."/>
            <person name="Kohler A."/>
            <person name="Barry K."/>
            <person name="LaButti K."/>
            <person name="Morin E."/>
            <person name="Salamov A."/>
            <person name="Lipzen A."/>
            <person name="Mereny Z."/>
            <person name="Hegedus B."/>
            <person name="Baldrian P."/>
            <person name="Stursova M."/>
            <person name="Weitz H."/>
            <person name="Taylor A."/>
            <person name="Grigoriev I.V."/>
            <person name="Nagy L.G."/>
            <person name="Martin F."/>
            <person name="Kauserud H."/>
        </authorList>
    </citation>
    <scope>NUCLEOTIDE SEQUENCE</scope>
    <source>
        <strain evidence="15">9284</strain>
    </source>
</reference>
<dbReference type="InterPro" id="IPR050121">
    <property type="entry name" value="Cytochrome_P450_monoxygenase"/>
</dbReference>
<dbReference type="PRINTS" id="PR00463">
    <property type="entry name" value="EP450I"/>
</dbReference>
<evidence type="ECO:0000256" key="13">
    <source>
        <dbReference type="PIRSR" id="PIRSR602401-1"/>
    </source>
</evidence>
<comment type="similarity">
    <text evidence="4">Belongs to the cytochrome P450 family.</text>
</comment>
<comment type="subcellular location">
    <subcellularLocation>
        <location evidence="2">Membrane</location>
    </subcellularLocation>
</comment>
<dbReference type="SUPFAM" id="SSF48264">
    <property type="entry name" value="Cytochrome P450"/>
    <property type="match status" value="1"/>
</dbReference>
<dbReference type="EMBL" id="JARKIF010000007">
    <property type="protein sequence ID" value="KAJ7635213.1"/>
    <property type="molecule type" value="Genomic_DNA"/>
</dbReference>
<dbReference type="Proteomes" id="UP001221142">
    <property type="component" value="Unassembled WGS sequence"/>
</dbReference>
<evidence type="ECO:0000256" key="2">
    <source>
        <dbReference type="ARBA" id="ARBA00004370"/>
    </source>
</evidence>
<dbReference type="GO" id="GO:0016020">
    <property type="term" value="C:membrane"/>
    <property type="evidence" value="ECO:0007669"/>
    <property type="project" value="UniProtKB-SubCell"/>
</dbReference>
<dbReference type="InterPro" id="IPR002401">
    <property type="entry name" value="Cyt_P450_E_grp-I"/>
</dbReference>
<evidence type="ECO:0000256" key="5">
    <source>
        <dbReference type="ARBA" id="ARBA00022617"/>
    </source>
</evidence>
<dbReference type="Gene3D" id="1.10.630.10">
    <property type="entry name" value="Cytochrome P450"/>
    <property type="match status" value="1"/>
</dbReference>
<organism evidence="15 16">
    <name type="scientific">Roridomyces roridus</name>
    <dbReference type="NCBI Taxonomy" id="1738132"/>
    <lineage>
        <taxon>Eukaryota</taxon>
        <taxon>Fungi</taxon>
        <taxon>Dikarya</taxon>
        <taxon>Basidiomycota</taxon>
        <taxon>Agaricomycotina</taxon>
        <taxon>Agaricomycetes</taxon>
        <taxon>Agaricomycetidae</taxon>
        <taxon>Agaricales</taxon>
        <taxon>Marasmiineae</taxon>
        <taxon>Mycenaceae</taxon>
        <taxon>Roridomyces</taxon>
    </lineage>
</organism>
<keyword evidence="11" id="KW-0503">Monooxygenase</keyword>
<feature type="binding site" description="axial binding residue" evidence="13">
    <location>
        <position position="467"/>
    </location>
    <ligand>
        <name>heme</name>
        <dbReference type="ChEBI" id="CHEBI:30413"/>
    </ligand>
    <ligandPart>
        <name>Fe</name>
        <dbReference type="ChEBI" id="CHEBI:18248"/>
    </ligandPart>
</feature>
<keyword evidence="16" id="KW-1185">Reference proteome</keyword>
<evidence type="ECO:0000256" key="11">
    <source>
        <dbReference type="ARBA" id="ARBA00023033"/>
    </source>
</evidence>
<keyword evidence="7 13" id="KW-0479">Metal-binding</keyword>
<accession>A0AAD7FRM8</accession>
<evidence type="ECO:0000256" key="1">
    <source>
        <dbReference type="ARBA" id="ARBA00001971"/>
    </source>
</evidence>
<comment type="cofactor">
    <cofactor evidence="1 13">
        <name>heme</name>
        <dbReference type="ChEBI" id="CHEBI:30413"/>
    </cofactor>
</comment>
<dbReference type="InterPro" id="IPR036396">
    <property type="entry name" value="Cyt_P450_sf"/>
</dbReference>
<gene>
    <name evidence="15" type="ORF">FB45DRAFT_911069</name>
</gene>